<comment type="caution">
    <text evidence="3">The sequence shown here is derived from an EMBL/GenBank/DDBJ whole genome shotgun (WGS) entry which is preliminary data.</text>
</comment>
<sequence length="145" mass="16096">MPEFICLTSFASHLRQDSDGPTSVLTLGGLNPEYYTGDFTYVDLTASDRWQFEIERLQLSNGDVLMSESGRQAVVDSSTSLIVGPMEEVAILNRKLGAKPLPGQVRMFEFDCSELDSLPDIEFFENGQKLALSSKDYVSKVFLKG</sequence>
<dbReference type="GO" id="GO:0006508">
    <property type="term" value="P:proteolysis"/>
    <property type="evidence" value="ECO:0007669"/>
    <property type="project" value="InterPro"/>
</dbReference>
<dbReference type="InterPro" id="IPR001461">
    <property type="entry name" value="Aspartic_peptidase_A1"/>
</dbReference>
<dbReference type="GO" id="GO:0004190">
    <property type="term" value="F:aspartic-type endopeptidase activity"/>
    <property type="evidence" value="ECO:0007669"/>
    <property type="project" value="InterPro"/>
</dbReference>
<dbReference type="PROSITE" id="PS51767">
    <property type="entry name" value="PEPTIDASE_A1"/>
    <property type="match status" value="1"/>
</dbReference>
<gene>
    <name evidence="3" type="ORF">PoB_001134800</name>
</gene>
<dbReference type="Proteomes" id="UP000735302">
    <property type="component" value="Unassembled WGS sequence"/>
</dbReference>
<evidence type="ECO:0000313" key="3">
    <source>
        <dbReference type="EMBL" id="GFN84842.1"/>
    </source>
</evidence>
<reference evidence="3 4" key="1">
    <citation type="journal article" date="2021" name="Elife">
        <title>Chloroplast acquisition without the gene transfer in kleptoplastic sea slugs, Plakobranchus ocellatus.</title>
        <authorList>
            <person name="Maeda T."/>
            <person name="Takahashi S."/>
            <person name="Yoshida T."/>
            <person name="Shimamura S."/>
            <person name="Takaki Y."/>
            <person name="Nagai Y."/>
            <person name="Toyoda A."/>
            <person name="Suzuki Y."/>
            <person name="Arimoto A."/>
            <person name="Ishii H."/>
            <person name="Satoh N."/>
            <person name="Nishiyama T."/>
            <person name="Hasebe M."/>
            <person name="Maruyama T."/>
            <person name="Minagawa J."/>
            <person name="Obokata J."/>
            <person name="Shigenobu S."/>
        </authorList>
    </citation>
    <scope>NUCLEOTIDE SEQUENCE [LARGE SCALE GENOMIC DNA]</scope>
</reference>
<comment type="similarity">
    <text evidence="1">Belongs to the peptidase A1 family.</text>
</comment>
<dbReference type="PANTHER" id="PTHR47966:SF51">
    <property type="entry name" value="BETA-SITE APP-CLEAVING ENZYME, ISOFORM A-RELATED"/>
    <property type="match status" value="1"/>
</dbReference>
<name>A0AAV3YQM7_9GAST</name>
<dbReference type="EMBL" id="BLXT01001350">
    <property type="protein sequence ID" value="GFN84842.1"/>
    <property type="molecule type" value="Genomic_DNA"/>
</dbReference>
<dbReference type="AlphaFoldDB" id="A0AAV3YQM7"/>
<keyword evidence="4" id="KW-1185">Reference proteome</keyword>
<dbReference type="InterPro" id="IPR021109">
    <property type="entry name" value="Peptidase_aspartic_dom_sf"/>
</dbReference>
<dbReference type="Pfam" id="PF00026">
    <property type="entry name" value="Asp"/>
    <property type="match status" value="1"/>
</dbReference>
<evidence type="ECO:0000256" key="1">
    <source>
        <dbReference type="ARBA" id="ARBA00007447"/>
    </source>
</evidence>
<proteinExistence type="inferred from homology"/>
<evidence type="ECO:0000313" key="4">
    <source>
        <dbReference type="Proteomes" id="UP000735302"/>
    </source>
</evidence>
<accession>A0AAV3YQM7</accession>
<protein>
    <submittedName>
        <fullName evidence="3">Cathepsin d</fullName>
    </submittedName>
</protein>
<dbReference type="PANTHER" id="PTHR47966">
    <property type="entry name" value="BETA-SITE APP-CLEAVING ENZYME, ISOFORM A-RELATED"/>
    <property type="match status" value="1"/>
</dbReference>
<feature type="domain" description="Peptidase A1" evidence="2">
    <location>
        <begin position="1"/>
        <end position="145"/>
    </location>
</feature>
<dbReference type="Gene3D" id="2.40.70.10">
    <property type="entry name" value="Acid Proteases"/>
    <property type="match status" value="1"/>
</dbReference>
<dbReference type="InterPro" id="IPR033121">
    <property type="entry name" value="PEPTIDASE_A1"/>
</dbReference>
<evidence type="ECO:0000259" key="2">
    <source>
        <dbReference type="PROSITE" id="PS51767"/>
    </source>
</evidence>
<dbReference type="SUPFAM" id="SSF50630">
    <property type="entry name" value="Acid proteases"/>
    <property type="match status" value="1"/>
</dbReference>
<organism evidence="3 4">
    <name type="scientific">Plakobranchus ocellatus</name>
    <dbReference type="NCBI Taxonomy" id="259542"/>
    <lineage>
        <taxon>Eukaryota</taxon>
        <taxon>Metazoa</taxon>
        <taxon>Spiralia</taxon>
        <taxon>Lophotrochozoa</taxon>
        <taxon>Mollusca</taxon>
        <taxon>Gastropoda</taxon>
        <taxon>Heterobranchia</taxon>
        <taxon>Euthyneura</taxon>
        <taxon>Panpulmonata</taxon>
        <taxon>Sacoglossa</taxon>
        <taxon>Placobranchoidea</taxon>
        <taxon>Plakobranchidae</taxon>
        <taxon>Plakobranchus</taxon>
    </lineage>
</organism>